<dbReference type="Proteomes" id="UP000659344">
    <property type="component" value="Unassembled WGS sequence"/>
</dbReference>
<gene>
    <name evidence="2" type="ORF">GCM10008013_14870</name>
</gene>
<dbReference type="EMBL" id="BMFT01000001">
    <property type="protein sequence ID" value="GGH18709.1"/>
    <property type="molecule type" value="Genomic_DNA"/>
</dbReference>
<dbReference type="InterPro" id="IPR050490">
    <property type="entry name" value="Bact_solute-bd_prot1"/>
</dbReference>
<proteinExistence type="predicted"/>
<evidence type="ECO:0000313" key="2">
    <source>
        <dbReference type="EMBL" id="GGH18709.1"/>
    </source>
</evidence>
<protein>
    <submittedName>
        <fullName evidence="2">ABC transporter substrate-binding protein</fullName>
    </submittedName>
</protein>
<reference evidence="3" key="1">
    <citation type="journal article" date="2019" name="Int. J. Syst. Evol. Microbiol.">
        <title>The Global Catalogue of Microorganisms (GCM) 10K type strain sequencing project: providing services to taxonomists for standard genome sequencing and annotation.</title>
        <authorList>
            <consortium name="The Broad Institute Genomics Platform"/>
            <consortium name="The Broad Institute Genome Sequencing Center for Infectious Disease"/>
            <person name="Wu L."/>
            <person name="Ma J."/>
        </authorList>
    </citation>
    <scope>NUCLEOTIDE SEQUENCE [LARGE SCALE GENOMIC DNA]</scope>
    <source>
        <strain evidence="3">CGMCC 1.12769</strain>
    </source>
</reference>
<dbReference type="CDD" id="cd13585">
    <property type="entry name" value="PBP2_TMBP_like"/>
    <property type="match status" value="1"/>
</dbReference>
<keyword evidence="3" id="KW-1185">Reference proteome</keyword>
<dbReference type="Gene3D" id="3.40.190.10">
    <property type="entry name" value="Periplasmic binding protein-like II"/>
    <property type="match status" value="1"/>
</dbReference>
<name>A0ABQ1YBX6_9BACL</name>
<accession>A0ABQ1YBX6</accession>
<dbReference type="PANTHER" id="PTHR43649:SF12">
    <property type="entry name" value="DIACETYLCHITOBIOSE BINDING PROTEIN DASA"/>
    <property type="match status" value="1"/>
</dbReference>
<comment type="caution">
    <text evidence="2">The sequence shown here is derived from an EMBL/GenBank/DDBJ whole genome shotgun (WGS) entry which is preliminary data.</text>
</comment>
<dbReference type="PANTHER" id="PTHR43649">
    <property type="entry name" value="ARABINOSE-BINDING PROTEIN-RELATED"/>
    <property type="match status" value="1"/>
</dbReference>
<dbReference type="InterPro" id="IPR006059">
    <property type="entry name" value="SBP"/>
</dbReference>
<dbReference type="Pfam" id="PF13416">
    <property type="entry name" value="SBP_bac_8"/>
    <property type="match status" value="1"/>
</dbReference>
<feature type="signal peptide" evidence="1">
    <location>
        <begin position="1"/>
        <end position="22"/>
    </location>
</feature>
<dbReference type="RefSeq" id="WP_188537274.1">
    <property type="nucleotide sequence ID" value="NZ_BMFT01000001.1"/>
</dbReference>
<dbReference type="PROSITE" id="PS51257">
    <property type="entry name" value="PROKAR_LIPOPROTEIN"/>
    <property type="match status" value="1"/>
</dbReference>
<evidence type="ECO:0000256" key="1">
    <source>
        <dbReference type="SAM" id="SignalP"/>
    </source>
</evidence>
<dbReference type="SUPFAM" id="SSF53850">
    <property type="entry name" value="Periplasmic binding protein-like II"/>
    <property type="match status" value="1"/>
</dbReference>
<evidence type="ECO:0000313" key="3">
    <source>
        <dbReference type="Proteomes" id="UP000659344"/>
    </source>
</evidence>
<sequence length="440" mass="49722">MKRKSLLYVLITCLMFSLLATACSSDNKQNESTAPAKGDEKVKLVVWIWETAKDGLDLNMEAFKAKYPNVEVEFQTMKSTDLYSKYLITSNTGDVVPDIITVESTNLSQIVQIDSLLDITSRVEPYKDKMSSYKWEDATKDDKVYAMPWDSGPVVMFYRNDLFAQAGLPTDPEEVAQKIQTWDDYYEAAKLVKEKTGAMMYGDSKTNSSNRMFESMMWQRGLWYFDAEGNVAVDSPEIKESADFLIKMQNEGLVFDARANSDQWGNGIRDGKIATVVGGSWHDAIIENQYSPADKGKWSVTMMPKWSKDDKYTGANQGGANLAINKNSKHPEEAWNFIEFMLGSEDSQVQMMEKAGLFPAMLVNNDASLEEKSAYFNDQAIRKVYAQSLANTYPLAYTSDFPMANKLMTDVWAKVFLNNDSSEKALQEMAAELRSKTKRN</sequence>
<feature type="chain" id="PRO_5045555334" evidence="1">
    <location>
        <begin position="23"/>
        <end position="440"/>
    </location>
</feature>
<organism evidence="2 3">
    <name type="scientific">Paenibacillus segetis</name>
    <dbReference type="NCBI Taxonomy" id="1325360"/>
    <lineage>
        <taxon>Bacteria</taxon>
        <taxon>Bacillati</taxon>
        <taxon>Bacillota</taxon>
        <taxon>Bacilli</taxon>
        <taxon>Bacillales</taxon>
        <taxon>Paenibacillaceae</taxon>
        <taxon>Paenibacillus</taxon>
    </lineage>
</organism>
<keyword evidence="1" id="KW-0732">Signal</keyword>